<dbReference type="VEuPathDB" id="FungiDB:DEHA2B11792g"/>
<dbReference type="AlphaFoldDB" id="Q6BWF3"/>
<comment type="similarity">
    <text evidence="2">Belongs to the RENT3 family.</text>
</comment>
<dbReference type="Gene3D" id="3.30.70.330">
    <property type="match status" value="1"/>
</dbReference>
<dbReference type="CDD" id="cd12455">
    <property type="entry name" value="RRM_like_Smg4_UPF3"/>
    <property type="match status" value="1"/>
</dbReference>
<dbReference type="OMA" id="LEKCANF"/>
<dbReference type="Proteomes" id="UP000000599">
    <property type="component" value="Chromosome B"/>
</dbReference>
<dbReference type="RefSeq" id="XP_457466.2">
    <property type="nucleotide sequence ID" value="XM_457466.1"/>
</dbReference>
<evidence type="ECO:0000313" key="8">
    <source>
        <dbReference type="Proteomes" id="UP000000599"/>
    </source>
</evidence>
<feature type="compositionally biased region" description="Basic residues" evidence="5">
    <location>
        <begin position="167"/>
        <end position="177"/>
    </location>
</feature>
<feature type="compositionally biased region" description="Basic and acidic residues" evidence="5">
    <location>
        <begin position="178"/>
        <end position="197"/>
    </location>
</feature>
<dbReference type="InterPro" id="IPR039722">
    <property type="entry name" value="Upf3"/>
</dbReference>
<dbReference type="SUPFAM" id="SSF54928">
    <property type="entry name" value="RNA-binding domain, RBD"/>
    <property type="match status" value="1"/>
</dbReference>
<dbReference type="PANTHER" id="PTHR13112">
    <property type="entry name" value="UPF3 REGULATOR OF NONSENSE TRANSCRIPTS-LIKE PROTEIN"/>
    <property type="match status" value="1"/>
</dbReference>
<feature type="compositionally biased region" description="Basic and acidic residues" evidence="5">
    <location>
        <begin position="262"/>
        <end position="295"/>
    </location>
</feature>
<evidence type="ECO:0000313" key="7">
    <source>
        <dbReference type="EMBL" id="CAG85470.2"/>
    </source>
</evidence>
<evidence type="ECO:0000256" key="2">
    <source>
        <dbReference type="ARBA" id="ARBA00005991"/>
    </source>
</evidence>
<keyword evidence="4" id="KW-0539">Nucleus</keyword>
<dbReference type="GO" id="GO:0005737">
    <property type="term" value="C:cytoplasm"/>
    <property type="evidence" value="ECO:0007669"/>
    <property type="project" value="TreeGrafter"/>
</dbReference>
<evidence type="ECO:0000256" key="4">
    <source>
        <dbReference type="ARBA" id="ARBA00023242"/>
    </source>
</evidence>
<protein>
    <submittedName>
        <fullName evidence="7">DEHA2B11792p</fullName>
    </submittedName>
</protein>
<proteinExistence type="inferred from homology"/>
<evidence type="ECO:0000256" key="1">
    <source>
        <dbReference type="ARBA" id="ARBA00004123"/>
    </source>
</evidence>
<dbReference type="STRING" id="284592.Q6BWF3"/>
<dbReference type="EMBL" id="CR382134">
    <property type="protein sequence ID" value="CAG85470.2"/>
    <property type="molecule type" value="Genomic_DNA"/>
</dbReference>
<feature type="domain" description="UPF3" evidence="6">
    <location>
        <begin position="23"/>
        <end position="185"/>
    </location>
</feature>
<feature type="compositionally biased region" description="Basic and acidic residues" evidence="5">
    <location>
        <begin position="226"/>
        <end position="249"/>
    </location>
</feature>
<dbReference type="InterPro" id="IPR005120">
    <property type="entry name" value="UPF3_dom"/>
</dbReference>
<dbReference type="OrthoDB" id="18087at2759"/>
<organism evidence="7 8">
    <name type="scientific">Debaryomyces hansenii (strain ATCC 36239 / CBS 767 / BCRC 21394 / JCM 1990 / NBRC 0083 / IGC 2968)</name>
    <name type="common">Yeast</name>
    <name type="synonym">Torulaspora hansenii</name>
    <dbReference type="NCBI Taxonomy" id="284592"/>
    <lineage>
        <taxon>Eukaryota</taxon>
        <taxon>Fungi</taxon>
        <taxon>Dikarya</taxon>
        <taxon>Ascomycota</taxon>
        <taxon>Saccharomycotina</taxon>
        <taxon>Pichiomycetes</taxon>
        <taxon>Debaryomycetaceae</taxon>
        <taxon>Debaryomyces</taxon>
    </lineage>
</organism>
<feature type="compositionally biased region" description="Low complexity" evidence="5">
    <location>
        <begin position="319"/>
        <end position="333"/>
    </location>
</feature>
<dbReference type="KEGG" id="dha:DEHA2B11792g"/>
<dbReference type="PANTHER" id="PTHR13112:SF0">
    <property type="entry name" value="FI21285P1"/>
    <property type="match status" value="1"/>
</dbReference>
<dbReference type="GeneID" id="2913401"/>
<dbReference type="GO" id="GO:0003729">
    <property type="term" value="F:mRNA binding"/>
    <property type="evidence" value="ECO:0007669"/>
    <property type="project" value="TreeGrafter"/>
</dbReference>
<evidence type="ECO:0000256" key="3">
    <source>
        <dbReference type="ARBA" id="ARBA00023161"/>
    </source>
</evidence>
<keyword evidence="3" id="KW-0866">Nonsense-mediated mRNA decay</keyword>
<comment type="subcellular location">
    <subcellularLocation>
        <location evidence="1">Nucleus</location>
    </subcellularLocation>
</comment>
<sequence length="333" mass="37492">MSSVNGNSRTPTPKVGGKSTYINLKLTVRLLPPTLTKDQFIEQLNNYTDLLKDGSIIDDYYVQGCYPTKPYEKPTYSRAYLLFKNQTSLDQFMKEINGKSFIESETNDSLIPAIGKSLYNKMPIERPYNTATPSKKFEDDEFYKEFLSQLEANTNESFDIVSINKKLKKRNKDKKKKERDPKKKEDKKGKAKEEKKPAKPKSGKATDKTGDSTKAPPKAKKRNRNKKPEGENTNDKQKQKQPTDAKESSDAPAKQPPKPKNKPHDSSKGKQDPKAKSKQDSKQKPKSAQDTKQKSNQDSSASNANTPKNPKIKIKQKPKGQNPKPNTGLANNA</sequence>
<dbReference type="Pfam" id="PF03467">
    <property type="entry name" value="Smg4_UPF3"/>
    <property type="match status" value="1"/>
</dbReference>
<dbReference type="GO" id="GO:0005730">
    <property type="term" value="C:nucleolus"/>
    <property type="evidence" value="ECO:0007669"/>
    <property type="project" value="TreeGrafter"/>
</dbReference>
<name>Q6BWF3_DEBHA</name>
<evidence type="ECO:0000256" key="5">
    <source>
        <dbReference type="SAM" id="MobiDB-lite"/>
    </source>
</evidence>
<gene>
    <name evidence="7" type="ordered locus">DEHA2B11792g</name>
</gene>
<dbReference type="GO" id="GO:0045727">
    <property type="term" value="P:positive regulation of translation"/>
    <property type="evidence" value="ECO:0007669"/>
    <property type="project" value="TreeGrafter"/>
</dbReference>
<dbReference type="HOGENOM" id="CLU_834251_0_0_1"/>
<keyword evidence="8" id="KW-1185">Reference proteome</keyword>
<reference evidence="7 8" key="1">
    <citation type="journal article" date="2004" name="Nature">
        <title>Genome evolution in yeasts.</title>
        <authorList>
            <consortium name="Genolevures"/>
            <person name="Dujon B."/>
            <person name="Sherman D."/>
            <person name="Fischer G."/>
            <person name="Durrens P."/>
            <person name="Casaregola S."/>
            <person name="Lafontaine I."/>
            <person name="de Montigny J."/>
            <person name="Marck C."/>
            <person name="Neuveglise C."/>
            <person name="Talla E."/>
            <person name="Goffard N."/>
            <person name="Frangeul L."/>
            <person name="Aigle M."/>
            <person name="Anthouard V."/>
            <person name="Babour A."/>
            <person name="Barbe V."/>
            <person name="Barnay S."/>
            <person name="Blanchin S."/>
            <person name="Beckerich J.M."/>
            <person name="Beyne E."/>
            <person name="Bleykasten C."/>
            <person name="Boisrame A."/>
            <person name="Boyer J."/>
            <person name="Cattolico L."/>
            <person name="Confanioleri F."/>
            <person name="de Daruvar A."/>
            <person name="Despons L."/>
            <person name="Fabre E."/>
            <person name="Fairhead C."/>
            <person name="Ferry-Dumazet H."/>
            <person name="Groppi A."/>
            <person name="Hantraye F."/>
            <person name="Hennequin C."/>
            <person name="Jauniaux N."/>
            <person name="Joyet P."/>
            <person name="Kachouri R."/>
            <person name="Kerrest A."/>
            <person name="Koszul R."/>
            <person name="Lemaire M."/>
            <person name="Lesur I."/>
            <person name="Ma L."/>
            <person name="Muller H."/>
            <person name="Nicaud J.M."/>
            <person name="Nikolski M."/>
            <person name="Oztas S."/>
            <person name="Ozier-Kalogeropoulos O."/>
            <person name="Pellenz S."/>
            <person name="Potier S."/>
            <person name="Richard G.F."/>
            <person name="Straub M.L."/>
            <person name="Suleau A."/>
            <person name="Swennene D."/>
            <person name="Tekaia F."/>
            <person name="Wesolowski-Louvel M."/>
            <person name="Westhof E."/>
            <person name="Wirth B."/>
            <person name="Zeniou-Meyer M."/>
            <person name="Zivanovic I."/>
            <person name="Bolotin-Fukuhara M."/>
            <person name="Thierry A."/>
            <person name="Bouchier C."/>
            <person name="Caudron B."/>
            <person name="Scarpelli C."/>
            <person name="Gaillardin C."/>
            <person name="Weissenbach J."/>
            <person name="Wincker P."/>
            <person name="Souciet J.L."/>
        </authorList>
    </citation>
    <scope>NUCLEOTIDE SEQUENCE [LARGE SCALE GENOMIC DNA]</scope>
    <source>
        <strain evidence="8">ATCC 36239 / CBS 767 / BCRC 21394 / JCM 1990 / NBRC 0083 / IGC 2968</strain>
    </source>
</reference>
<dbReference type="InterPro" id="IPR035979">
    <property type="entry name" value="RBD_domain_sf"/>
</dbReference>
<evidence type="ECO:0000259" key="6">
    <source>
        <dbReference type="Pfam" id="PF03467"/>
    </source>
</evidence>
<dbReference type="GO" id="GO:0000184">
    <property type="term" value="P:nuclear-transcribed mRNA catabolic process, nonsense-mediated decay"/>
    <property type="evidence" value="ECO:0007669"/>
    <property type="project" value="UniProtKB-KW"/>
</dbReference>
<dbReference type="InParanoid" id="Q6BWF3"/>
<accession>Q6BWF3</accession>
<dbReference type="InterPro" id="IPR012677">
    <property type="entry name" value="Nucleotide-bd_a/b_plait_sf"/>
</dbReference>
<feature type="region of interest" description="Disordered" evidence="5">
    <location>
        <begin position="167"/>
        <end position="333"/>
    </location>
</feature>
<dbReference type="eggNOG" id="KOG1295">
    <property type="taxonomic scope" value="Eukaryota"/>
</dbReference>